<dbReference type="Proteomes" id="UP001212152">
    <property type="component" value="Unassembled WGS sequence"/>
</dbReference>
<evidence type="ECO:0000313" key="1">
    <source>
        <dbReference type="EMBL" id="KAJ3184252.1"/>
    </source>
</evidence>
<dbReference type="PANTHER" id="PTHR35802">
    <property type="entry name" value="PROTEASE SYNTHASE AND SPORULATION PROTEIN PAI 2"/>
    <property type="match status" value="1"/>
</dbReference>
<sequence length="692" mass="76523">MAATTSFASLNTDVLTEILLRLDGWAVVRLAKASSWILRHIDWPTLVAKRLQSERIGEPALFATLDDLGCLQSDLNRWQNPAQTLDERLLRSLETLQSRLDAGLVLPPLSTQRDAELARDGNPARQRAMRRDAFAERYKSADIIVTSARLDNGGEQILWAGGLPVLAEHFYHMRYLDSDEWTPMLLCRALDDFFGSDLAKGDIIRWNERRDLGPSQLEAPTNEWTPASMDDPREWAANPQLDEPWSQFPKKRDWVALTKDATPKVFLSAAPEIPKLTLVHRFVRPIVRLHCSGRASDIMAKARKTCQRPLVTWPVIVERAMQMNGHKITAKELTALRPAFSKAGWPSSRADLKDADNPESIYFNEFNEEFGGHVIVKRDGYRAAAAALGLGDNSNVRPGAVLLAIFVLTLGPETVWLFGSTWLAGTTDVGTSLPMYTRADHAETSIPPLRDFIRANPLGCITSAIDGPGFPLLQSTLVPLVFDFDPADDGDLGSLRGHLARANPHAKAMIFEVSSGDAEKTDAAGSAAKELQREVLILFTAPAHHYVTPKFYTETKPATGKVVPTWNYASVEVRGRATIFCDSKSPATQAFVAKNVADLSNFAETEITKHSDPWKVDDAPASYIAALSKAIIGVQIRITSMAGRFKMSQESTQGDRDGVVAGFKKLDTDVGREMAHMIQERGLLKDLRHAER</sequence>
<dbReference type="InterPro" id="IPR012349">
    <property type="entry name" value="Split_barrel_FMN-bd"/>
</dbReference>
<name>A0AAD5XQT8_9FUNG</name>
<dbReference type="Gene3D" id="2.30.110.10">
    <property type="entry name" value="Electron Transport, Fmn-binding Protein, Chain A"/>
    <property type="match status" value="1"/>
</dbReference>
<proteinExistence type="predicted"/>
<dbReference type="AlphaFoldDB" id="A0AAD5XQT8"/>
<comment type="caution">
    <text evidence="1">The sequence shown here is derived from an EMBL/GenBank/DDBJ whole genome shotgun (WGS) entry which is preliminary data.</text>
</comment>
<dbReference type="Pfam" id="PF04299">
    <property type="entry name" value="FMN_bind_2"/>
    <property type="match status" value="1"/>
</dbReference>
<dbReference type="InterPro" id="IPR007396">
    <property type="entry name" value="TR_PAI2-type"/>
</dbReference>
<accession>A0AAD5XQT8</accession>
<dbReference type="SUPFAM" id="SSF50475">
    <property type="entry name" value="FMN-binding split barrel"/>
    <property type="match status" value="1"/>
</dbReference>
<dbReference type="PANTHER" id="PTHR35802:SF1">
    <property type="entry name" value="PROTEASE SYNTHASE AND SPORULATION PROTEIN PAI 2"/>
    <property type="match status" value="1"/>
</dbReference>
<evidence type="ECO:0000313" key="2">
    <source>
        <dbReference type="Proteomes" id="UP001212152"/>
    </source>
</evidence>
<organism evidence="1 2">
    <name type="scientific">Geranomyces variabilis</name>
    <dbReference type="NCBI Taxonomy" id="109894"/>
    <lineage>
        <taxon>Eukaryota</taxon>
        <taxon>Fungi</taxon>
        <taxon>Fungi incertae sedis</taxon>
        <taxon>Chytridiomycota</taxon>
        <taxon>Chytridiomycota incertae sedis</taxon>
        <taxon>Chytridiomycetes</taxon>
        <taxon>Spizellomycetales</taxon>
        <taxon>Powellomycetaceae</taxon>
        <taxon>Geranomyces</taxon>
    </lineage>
</organism>
<dbReference type="EMBL" id="JADGJQ010000004">
    <property type="protein sequence ID" value="KAJ3184252.1"/>
    <property type="molecule type" value="Genomic_DNA"/>
</dbReference>
<evidence type="ECO:0008006" key="3">
    <source>
        <dbReference type="Google" id="ProtNLM"/>
    </source>
</evidence>
<protein>
    <recommendedName>
        <fullName evidence="3">Transcriptional regulator</fullName>
    </recommendedName>
</protein>
<reference evidence="1" key="1">
    <citation type="submission" date="2020-05" db="EMBL/GenBank/DDBJ databases">
        <title>Phylogenomic resolution of chytrid fungi.</title>
        <authorList>
            <person name="Stajich J.E."/>
            <person name="Amses K."/>
            <person name="Simmons R."/>
            <person name="Seto K."/>
            <person name="Myers J."/>
            <person name="Bonds A."/>
            <person name="Quandt C.A."/>
            <person name="Barry K."/>
            <person name="Liu P."/>
            <person name="Grigoriev I."/>
            <person name="Longcore J.E."/>
            <person name="James T.Y."/>
        </authorList>
    </citation>
    <scope>NUCLEOTIDE SEQUENCE</scope>
    <source>
        <strain evidence="1">JEL0379</strain>
    </source>
</reference>
<keyword evidence="2" id="KW-1185">Reference proteome</keyword>
<gene>
    <name evidence="1" type="ORF">HDU87_005099</name>
</gene>